<organism evidence="2 3">
    <name type="scientific">Solea senegalensis</name>
    <name type="common">Senegalese sole</name>
    <dbReference type="NCBI Taxonomy" id="28829"/>
    <lineage>
        <taxon>Eukaryota</taxon>
        <taxon>Metazoa</taxon>
        <taxon>Chordata</taxon>
        <taxon>Craniata</taxon>
        <taxon>Vertebrata</taxon>
        <taxon>Euteleostomi</taxon>
        <taxon>Actinopterygii</taxon>
        <taxon>Neopterygii</taxon>
        <taxon>Teleostei</taxon>
        <taxon>Neoteleostei</taxon>
        <taxon>Acanthomorphata</taxon>
        <taxon>Carangaria</taxon>
        <taxon>Pleuronectiformes</taxon>
        <taxon>Pleuronectoidei</taxon>
        <taxon>Soleidae</taxon>
        <taxon>Solea</taxon>
    </lineage>
</organism>
<proteinExistence type="predicted"/>
<feature type="chain" id="PRO_5043338870" evidence="1">
    <location>
        <begin position="21"/>
        <end position="180"/>
    </location>
</feature>
<name>A0AAV6S8B6_SOLSE</name>
<sequence>MACCRTGLFVLALLFHTCRSIKTACEINFQTRANQKQLAKRHMGAQLLNGLVIMPTERIMSLDVDNNGYCCGFFTQCQHSGCACKKDFQTVYRYRQHQSGSAVLHQQYIFNYFKTEKGTGHDLNHSTASAKLGGYVVAPACVARPEYINVFTSADSSGGMKAEVTSRHFTSPKIFEYART</sequence>
<dbReference type="AlphaFoldDB" id="A0AAV6S8B6"/>
<evidence type="ECO:0000256" key="1">
    <source>
        <dbReference type="SAM" id="SignalP"/>
    </source>
</evidence>
<feature type="signal peptide" evidence="1">
    <location>
        <begin position="1"/>
        <end position="20"/>
    </location>
</feature>
<evidence type="ECO:0000313" key="3">
    <source>
        <dbReference type="Proteomes" id="UP000693946"/>
    </source>
</evidence>
<reference evidence="2 3" key="1">
    <citation type="journal article" date="2021" name="Sci. Rep.">
        <title>Chromosome anchoring in Senegalese sole (Solea senegalensis) reveals sex-associated markers and genome rearrangements in flatfish.</title>
        <authorList>
            <person name="Guerrero-Cozar I."/>
            <person name="Gomez-Garrido J."/>
            <person name="Berbel C."/>
            <person name="Martinez-Blanch J.F."/>
            <person name="Alioto T."/>
            <person name="Claros M.G."/>
            <person name="Gagnaire P.A."/>
            <person name="Manchado M."/>
        </authorList>
    </citation>
    <scope>NUCLEOTIDE SEQUENCE [LARGE SCALE GENOMIC DNA]</scope>
    <source>
        <strain evidence="2">Sse05_10M</strain>
    </source>
</reference>
<accession>A0AAV6S8B6</accession>
<gene>
    <name evidence="2" type="ORF">JOB18_023376</name>
</gene>
<keyword evidence="3" id="KW-1185">Reference proteome</keyword>
<evidence type="ECO:0000313" key="2">
    <source>
        <dbReference type="EMBL" id="KAG7512221.1"/>
    </source>
</evidence>
<dbReference type="EMBL" id="JAGKHQ010000007">
    <property type="protein sequence ID" value="KAG7512221.1"/>
    <property type="molecule type" value="Genomic_DNA"/>
</dbReference>
<protein>
    <submittedName>
        <fullName evidence="2">Uncharacterized protein</fullName>
    </submittedName>
</protein>
<keyword evidence="1" id="KW-0732">Signal</keyword>
<comment type="caution">
    <text evidence="2">The sequence shown here is derived from an EMBL/GenBank/DDBJ whole genome shotgun (WGS) entry which is preliminary data.</text>
</comment>
<dbReference type="Proteomes" id="UP000693946">
    <property type="component" value="Linkage Group LG15"/>
</dbReference>